<evidence type="ECO:0000256" key="2">
    <source>
        <dbReference type="ARBA" id="ARBA00023136"/>
    </source>
</evidence>
<keyword evidence="3" id="KW-0812">Transmembrane</keyword>
<proteinExistence type="predicted"/>
<dbReference type="Gene3D" id="3.40.710.10">
    <property type="entry name" value="DD-peptidase/beta-lactamase superfamily"/>
    <property type="match status" value="1"/>
</dbReference>
<name>A0ABU5IX20_9BACI</name>
<feature type="transmembrane region" description="Helical" evidence="3">
    <location>
        <begin position="434"/>
        <end position="460"/>
    </location>
</feature>
<feature type="transmembrane region" description="Helical" evidence="3">
    <location>
        <begin position="360"/>
        <end position="381"/>
    </location>
</feature>
<dbReference type="Pfam" id="PF00144">
    <property type="entry name" value="Beta-lactamase"/>
    <property type="match status" value="1"/>
</dbReference>
<evidence type="ECO:0000313" key="5">
    <source>
        <dbReference type="EMBL" id="MDZ5471687.1"/>
    </source>
</evidence>
<evidence type="ECO:0000259" key="4">
    <source>
        <dbReference type="Pfam" id="PF00144"/>
    </source>
</evidence>
<dbReference type="InterPro" id="IPR012338">
    <property type="entry name" value="Beta-lactam/transpept-like"/>
</dbReference>
<protein>
    <submittedName>
        <fullName evidence="5">Serine hydrolase domain-containing protein</fullName>
        <ecNumber evidence="5">3.1.1.103</ecNumber>
    </submittedName>
</protein>
<evidence type="ECO:0000256" key="3">
    <source>
        <dbReference type="SAM" id="Phobius"/>
    </source>
</evidence>
<evidence type="ECO:0000256" key="1">
    <source>
        <dbReference type="ARBA" id="ARBA00004370"/>
    </source>
</evidence>
<dbReference type="RefSeq" id="WP_322445991.1">
    <property type="nucleotide sequence ID" value="NZ_JAXOFX010000004.1"/>
</dbReference>
<evidence type="ECO:0000313" key="6">
    <source>
        <dbReference type="Proteomes" id="UP001290455"/>
    </source>
</evidence>
<feature type="transmembrane region" description="Helical" evidence="3">
    <location>
        <begin position="402"/>
        <end position="422"/>
    </location>
</feature>
<keyword evidence="3" id="KW-1133">Transmembrane helix</keyword>
<keyword evidence="2 3" id="KW-0472">Membrane</keyword>
<dbReference type="Proteomes" id="UP001290455">
    <property type="component" value="Unassembled WGS sequence"/>
</dbReference>
<feature type="domain" description="Beta-lactamase-related" evidence="4">
    <location>
        <begin position="51"/>
        <end position="337"/>
    </location>
</feature>
<dbReference type="GO" id="GO:0016787">
    <property type="term" value="F:hydrolase activity"/>
    <property type="evidence" value="ECO:0007669"/>
    <property type="project" value="UniProtKB-KW"/>
</dbReference>
<dbReference type="InterPro" id="IPR050491">
    <property type="entry name" value="AmpC-like"/>
</dbReference>
<accession>A0ABU5IX20</accession>
<dbReference type="InterPro" id="IPR001466">
    <property type="entry name" value="Beta-lactam-related"/>
</dbReference>
<comment type="caution">
    <text evidence="5">The sequence shown here is derived from an EMBL/GenBank/DDBJ whole genome shotgun (WGS) entry which is preliminary data.</text>
</comment>
<reference evidence="5 6" key="1">
    <citation type="submission" date="2023-11" db="EMBL/GenBank/DDBJ databases">
        <title>Bacillus jintuensis, isolated from a mudflat on the Beibu Gulf coast.</title>
        <authorList>
            <person name="Li M."/>
        </authorList>
    </citation>
    <scope>NUCLEOTIDE SEQUENCE [LARGE SCALE GENOMIC DNA]</scope>
    <source>
        <strain evidence="5 6">31A1R</strain>
    </source>
</reference>
<dbReference type="EMBL" id="JAXOFX010000004">
    <property type="protein sequence ID" value="MDZ5471687.1"/>
    <property type="molecule type" value="Genomic_DNA"/>
</dbReference>
<keyword evidence="5" id="KW-0378">Hydrolase</keyword>
<comment type="subcellular location">
    <subcellularLocation>
        <location evidence="1">Membrane</location>
    </subcellularLocation>
</comment>
<dbReference type="PANTHER" id="PTHR46825:SF11">
    <property type="entry name" value="PENICILLIN-BINDING PROTEIN 4"/>
    <property type="match status" value="1"/>
</dbReference>
<dbReference type="PANTHER" id="PTHR46825">
    <property type="entry name" value="D-ALANYL-D-ALANINE-CARBOXYPEPTIDASE/ENDOPEPTIDASE AMPH"/>
    <property type="match status" value="1"/>
</dbReference>
<keyword evidence="6" id="KW-1185">Reference proteome</keyword>
<dbReference type="EC" id="3.1.1.103" evidence="5"/>
<dbReference type="SUPFAM" id="SSF56601">
    <property type="entry name" value="beta-lactamase/transpeptidase-like"/>
    <property type="match status" value="1"/>
</dbReference>
<sequence length="481" mass="54738">MNRTKIFTCFLVILLVISVGATTLIQLPVKLSIDQNINELDQYLINQKFNGTILIEHEGEVVFEKGYGYQHKELGIKNTSETAFLIGSITKQFTAAAILKLQEDGKLRVDDTIDQYFPNYPHGETITIHHLLTHTSGIPEYLDFLDKGDLASLEWTPEQIISEIQSKPFHFEPGEKYEYNNTAYVMLGGIIEQVSGESYEAFLKNHFFIPLSMSNSSFGYSSQKEQAIGYMNEKYEKAKFVHPTFPHGGGALASTVHDLLKWTKALETNKVISNKNKEQMRMSHTGYTLLPGQSYGYGQYVFNDGKNVYHPGYIYGFSSNLYHDTEKEIVVVALSNMHDSMLPMIPSFIHEFSERVEHSIYGNIMTGLIFILTAWSISVLVKWIRRLNRGEITLGKARWYRIVFQTILLQLIGLALLIIPFIPNIKVDILSSVYLLYVIAPFWGSIVNLVIVVFVLICMGSVHPYLKKYKPNTLFRNGAKI</sequence>
<organism evidence="5 6">
    <name type="scientific">Robertmurraya mangrovi</name>
    <dbReference type="NCBI Taxonomy" id="3098077"/>
    <lineage>
        <taxon>Bacteria</taxon>
        <taxon>Bacillati</taxon>
        <taxon>Bacillota</taxon>
        <taxon>Bacilli</taxon>
        <taxon>Bacillales</taxon>
        <taxon>Bacillaceae</taxon>
        <taxon>Robertmurraya</taxon>
    </lineage>
</organism>
<gene>
    <name evidence="5" type="ORF">SM124_08005</name>
</gene>